<evidence type="ECO:0000313" key="1">
    <source>
        <dbReference type="EMBL" id="RWT16680.1"/>
    </source>
</evidence>
<keyword evidence="1" id="KW-0255">Endonuclease</keyword>
<reference evidence="1 2" key="1">
    <citation type="submission" date="2018-06" db="EMBL/GenBank/DDBJ databases">
        <title>Carbapenemase-producing Enterobacteriaceae present in wastewater treatment plant effluent and nearby surface waters in the US.</title>
        <authorList>
            <person name="Mathys D.A."/>
            <person name="Mollenkopf D.F."/>
            <person name="Feicht S.M."/>
            <person name="Adams R.J."/>
            <person name="Albers A.L."/>
            <person name="Stuever D.M."/>
            <person name="Daniels J.B."/>
            <person name="Wittum T.E."/>
        </authorList>
    </citation>
    <scope>NUCLEOTIDE SEQUENCE [LARGE SCALE GENOMIC DNA]</scope>
    <source>
        <strain evidence="1 2">GEO_47_Down_B</strain>
    </source>
</reference>
<comment type="caution">
    <text evidence="1">The sequence shown here is derived from an EMBL/GenBank/DDBJ whole genome shotgun (WGS) entry which is preliminary data.</text>
</comment>
<sequence length="157" mass="17927">ISFKIYVAILDALEIPWVMRTDNDISKLKDQDKWQYSGINRCLDIAGLEKFEHSDTQIVPIDTITSGDWQTVSEEINKRGIYLSKIDLETDLVGELSTPILNALGKRNDQGAIEFLQKKKALRMRELLKDIKTDLHKLNAGELVKPLNHLVKIIRGE</sequence>
<feature type="non-terminal residue" evidence="1">
    <location>
        <position position="1"/>
    </location>
</feature>
<proteinExistence type="predicted"/>
<accession>A0A443VFP9</accession>
<dbReference type="GO" id="GO:0004519">
    <property type="term" value="F:endonuclease activity"/>
    <property type="evidence" value="ECO:0007669"/>
    <property type="project" value="UniProtKB-KW"/>
</dbReference>
<dbReference type="AlphaFoldDB" id="A0A443VFP9"/>
<keyword evidence="1" id="KW-0378">Hydrolase</keyword>
<dbReference type="Proteomes" id="UP000288843">
    <property type="component" value="Unassembled WGS sequence"/>
</dbReference>
<keyword evidence="1" id="KW-0540">Nuclease</keyword>
<gene>
    <name evidence="1" type="ORF">DN603_26235</name>
</gene>
<name>A0A443VFP9_RAOPL</name>
<protein>
    <submittedName>
        <fullName evidence="1">ATP-dependent endonuclease</fullName>
    </submittedName>
</protein>
<dbReference type="EMBL" id="QKOX01000039">
    <property type="protein sequence ID" value="RWT16680.1"/>
    <property type="molecule type" value="Genomic_DNA"/>
</dbReference>
<organism evidence="1 2">
    <name type="scientific">Raoultella planticola</name>
    <name type="common">Klebsiella planticola</name>
    <dbReference type="NCBI Taxonomy" id="575"/>
    <lineage>
        <taxon>Bacteria</taxon>
        <taxon>Pseudomonadati</taxon>
        <taxon>Pseudomonadota</taxon>
        <taxon>Gammaproteobacteria</taxon>
        <taxon>Enterobacterales</taxon>
        <taxon>Enterobacteriaceae</taxon>
        <taxon>Klebsiella/Raoultella group</taxon>
        <taxon>Raoultella</taxon>
    </lineage>
</organism>
<evidence type="ECO:0000313" key="2">
    <source>
        <dbReference type="Proteomes" id="UP000288843"/>
    </source>
</evidence>